<organism evidence="2 3">
    <name type="scientific">Setaria digitata</name>
    <dbReference type="NCBI Taxonomy" id="48799"/>
    <lineage>
        <taxon>Eukaryota</taxon>
        <taxon>Metazoa</taxon>
        <taxon>Ecdysozoa</taxon>
        <taxon>Nematoda</taxon>
        <taxon>Chromadorea</taxon>
        <taxon>Rhabditida</taxon>
        <taxon>Spirurina</taxon>
        <taxon>Spiruromorpha</taxon>
        <taxon>Filarioidea</taxon>
        <taxon>Setariidae</taxon>
        <taxon>Setaria</taxon>
    </lineage>
</organism>
<proteinExistence type="predicted"/>
<keyword evidence="1" id="KW-0472">Membrane</keyword>
<dbReference type="Proteomes" id="UP000887581">
    <property type="component" value="Unplaced"/>
</dbReference>
<sequence length="352" mass="39553">MEGVTVRITTNSDRKISMFSGHNGQKRALLRPFTVTNGGPMCRNLPLFVFLASLLLFFFVFYIYQAQSTELYNVRDQIVLERNHYIKVKSENIDLKAQLERYRNVEANLKKELQDVHFSHEGSVSNPCMCFTTLTSMKAEMALAKLTVSALRANLTSMLSIMGTLKKPVESLELQLQEKIARTSQKGSPLASVVIVADGANVLDNRGNASLQREKVTRTDNLAFLNVSAANLPNQEAVLPRPVLSEIPEQIIRMTQANNLHVTSTLRNETEDDQLHFFALPIQLKKQPAEVKNNEKLHFPDIEPQVNLGDLAVNKQFSSIQKKDQVKKNTINANDDGKQVIGGEYDNNLLDE</sequence>
<feature type="transmembrane region" description="Helical" evidence="1">
    <location>
        <begin position="45"/>
        <end position="64"/>
    </location>
</feature>
<name>A0A915Q4X8_9BILA</name>
<reference evidence="3" key="1">
    <citation type="submission" date="2022-11" db="UniProtKB">
        <authorList>
            <consortium name="WormBaseParasite"/>
        </authorList>
    </citation>
    <scope>IDENTIFICATION</scope>
</reference>
<dbReference type="AlphaFoldDB" id="A0A915Q4X8"/>
<protein>
    <submittedName>
        <fullName evidence="3">Uncharacterized protein</fullName>
    </submittedName>
</protein>
<keyword evidence="1" id="KW-0812">Transmembrane</keyword>
<keyword evidence="1" id="KW-1133">Transmembrane helix</keyword>
<dbReference type="WBParaSite" id="sdigi.contig99.g4289.t1">
    <property type="protein sequence ID" value="sdigi.contig99.g4289.t1"/>
    <property type="gene ID" value="sdigi.contig99.g4289"/>
</dbReference>
<evidence type="ECO:0000313" key="2">
    <source>
        <dbReference type="Proteomes" id="UP000887581"/>
    </source>
</evidence>
<evidence type="ECO:0000313" key="3">
    <source>
        <dbReference type="WBParaSite" id="sdigi.contig99.g4289.t1"/>
    </source>
</evidence>
<keyword evidence="2" id="KW-1185">Reference proteome</keyword>
<accession>A0A915Q4X8</accession>
<evidence type="ECO:0000256" key="1">
    <source>
        <dbReference type="SAM" id="Phobius"/>
    </source>
</evidence>